<dbReference type="AlphaFoldDB" id="A0A933SC06"/>
<dbReference type="InterPro" id="IPR036393">
    <property type="entry name" value="AceGlu_kinase-like_sf"/>
</dbReference>
<evidence type="ECO:0008006" key="3">
    <source>
        <dbReference type="Google" id="ProtNLM"/>
    </source>
</evidence>
<comment type="caution">
    <text evidence="1">The sequence shown here is derived from an EMBL/GenBank/DDBJ whole genome shotgun (WGS) entry which is preliminary data.</text>
</comment>
<gene>
    <name evidence="1" type="ORF">HZA61_04095</name>
</gene>
<proteinExistence type="predicted"/>
<dbReference type="EMBL" id="JACRIW010000031">
    <property type="protein sequence ID" value="MBI5168651.1"/>
    <property type="molecule type" value="Genomic_DNA"/>
</dbReference>
<protein>
    <recommendedName>
        <fullName evidence="3">Aspartate kinase</fullName>
    </recommendedName>
</protein>
<dbReference type="Proteomes" id="UP000696931">
    <property type="component" value="Unassembled WGS sequence"/>
</dbReference>
<dbReference type="SUPFAM" id="SSF53633">
    <property type="entry name" value="Carbamate kinase-like"/>
    <property type="match status" value="1"/>
</dbReference>
<organism evidence="1 2">
    <name type="scientific">Eiseniibacteriota bacterium</name>
    <dbReference type="NCBI Taxonomy" id="2212470"/>
    <lineage>
        <taxon>Bacteria</taxon>
        <taxon>Candidatus Eiseniibacteriota</taxon>
    </lineage>
</organism>
<evidence type="ECO:0000313" key="1">
    <source>
        <dbReference type="EMBL" id="MBI5168651.1"/>
    </source>
</evidence>
<sequence length="78" mass="8056">MQRAALKFGGTSVGIASNFAQAQGLVLVRAKQDAKPPIVIVSALTGVTNLLVDYAALPSKRAAAAAQVEHRHTAFAAE</sequence>
<feature type="non-terminal residue" evidence="1">
    <location>
        <position position="78"/>
    </location>
</feature>
<reference evidence="1" key="1">
    <citation type="submission" date="2020-07" db="EMBL/GenBank/DDBJ databases">
        <title>Huge and variable diversity of episymbiotic CPR bacteria and DPANN archaea in groundwater ecosystems.</title>
        <authorList>
            <person name="He C.Y."/>
            <person name="Keren R."/>
            <person name="Whittaker M."/>
            <person name="Farag I.F."/>
            <person name="Doudna J."/>
            <person name="Cate J.H.D."/>
            <person name="Banfield J.F."/>
        </authorList>
    </citation>
    <scope>NUCLEOTIDE SEQUENCE</scope>
    <source>
        <strain evidence="1">NC_groundwater_1813_Pr3_B-0.1um_71_17</strain>
    </source>
</reference>
<accession>A0A933SC06</accession>
<name>A0A933SC06_UNCEI</name>
<evidence type="ECO:0000313" key="2">
    <source>
        <dbReference type="Proteomes" id="UP000696931"/>
    </source>
</evidence>
<dbReference type="Gene3D" id="3.40.1160.10">
    <property type="entry name" value="Acetylglutamate kinase-like"/>
    <property type="match status" value="1"/>
</dbReference>